<dbReference type="PRINTS" id="PR00081">
    <property type="entry name" value="GDHRDH"/>
</dbReference>
<dbReference type="EMBL" id="JACYFG010000032">
    <property type="protein sequence ID" value="MBD5780104.1"/>
    <property type="molecule type" value="Genomic_DNA"/>
</dbReference>
<dbReference type="Gene3D" id="3.40.50.720">
    <property type="entry name" value="NAD(P)-binding Rossmann-like Domain"/>
    <property type="match status" value="1"/>
</dbReference>
<dbReference type="RefSeq" id="WP_191617222.1">
    <property type="nucleotide sequence ID" value="NZ_JACYFG010000032.1"/>
</dbReference>
<dbReference type="SUPFAM" id="SSF51735">
    <property type="entry name" value="NAD(P)-binding Rossmann-fold domains"/>
    <property type="match status" value="1"/>
</dbReference>
<dbReference type="InterPro" id="IPR036291">
    <property type="entry name" value="NAD(P)-bd_dom_sf"/>
</dbReference>
<dbReference type="InterPro" id="IPR050259">
    <property type="entry name" value="SDR"/>
</dbReference>
<dbReference type="Proteomes" id="UP000622317">
    <property type="component" value="Unassembled WGS sequence"/>
</dbReference>
<gene>
    <name evidence="2" type="ORF">IEN85_11435</name>
</gene>
<organism evidence="2 3">
    <name type="scientific">Pelagicoccus enzymogenes</name>
    <dbReference type="NCBI Taxonomy" id="2773457"/>
    <lineage>
        <taxon>Bacteria</taxon>
        <taxon>Pseudomonadati</taxon>
        <taxon>Verrucomicrobiota</taxon>
        <taxon>Opitutia</taxon>
        <taxon>Puniceicoccales</taxon>
        <taxon>Pelagicoccaceae</taxon>
        <taxon>Pelagicoccus</taxon>
    </lineage>
</organism>
<reference evidence="2" key="1">
    <citation type="submission" date="2020-09" db="EMBL/GenBank/DDBJ databases">
        <title>Pelagicoccus enzymogenes sp. nov. with an EPS production, isolated from marine sediment.</title>
        <authorList>
            <person name="Feng X."/>
        </authorList>
    </citation>
    <scope>NUCLEOTIDE SEQUENCE</scope>
    <source>
        <strain evidence="2">NFK12</strain>
    </source>
</reference>
<dbReference type="InterPro" id="IPR002347">
    <property type="entry name" value="SDR_fam"/>
</dbReference>
<dbReference type="AlphaFoldDB" id="A0A927IHS3"/>
<dbReference type="PANTHER" id="PTHR42879">
    <property type="entry name" value="3-OXOACYL-(ACYL-CARRIER-PROTEIN) REDUCTASE"/>
    <property type="match status" value="1"/>
</dbReference>
<dbReference type="PANTHER" id="PTHR42879:SF2">
    <property type="entry name" value="3-OXOACYL-[ACYL-CARRIER-PROTEIN] REDUCTASE FABG"/>
    <property type="match status" value="1"/>
</dbReference>
<evidence type="ECO:0000256" key="1">
    <source>
        <dbReference type="ARBA" id="ARBA00006484"/>
    </source>
</evidence>
<protein>
    <submittedName>
        <fullName evidence="2">SDR family oxidoreductase</fullName>
    </submittedName>
</protein>
<comment type="similarity">
    <text evidence="1">Belongs to the short-chain dehydrogenases/reductases (SDR) family.</text>
</comment>
<name>A0A927IHS3_9BACT</name>
<comment type="caution">
    <text evidence="2">The sequence shown here is derived from an EMBL/GenBank/DDBJ whole genome shotgun (WGS) entry which is preliminary data.</text>
</comment>
<dbReference type="PRINTS" id="PR00080">
    <property type="entry name" value="SDRFAMILY"/>
</dbReference>
<proteinExistence type="inferred from homology"/>
<keyword evidence="3" id="KW-1185">Reference proteome</keyword>
<dbReference type="FunFam" id="3.40.50.720:FF:000084">
    <property type="entry name" value="Short-chain dehydrogenase reductase"/>
    <property type="match status" value="1"/>
</dbReference>
<dbReference type="PROSITE" id="PS00061">
    <property type="entry name" value="ADH_SHORT"/>
    <property type="match status" value="1"/>
</dbReference>
<sequence>MDLKEKAALVTGATSGIGKEIAKALLTEGAKVAVNYRSDDQKKEETERDFETLLTVAGRPSSDLLMVKADVSKPAQVQKMFAAIDKRFDSLDLLVNNAGIQSETPSHELETGQVEKEIAVNLTGPILCCCEALKRFLKKPRPHGSIVNVSSVHEEVPKPGFLPYSVSKGGLRNLTRTLALEYADKNIRVNAVGPGTVDTNMNSKLSDPKVRKETQRNIPLKRIVQAKEVARSVLFLASDAARNITGQTLFMDGGLSLYPSFQDNWTSK</sequence>
<dbReference type="NCBIfam" id="NF005559">
    <property type="entry name" value="PRK07231.1"/>
    <property type="match status" value="1"/>
</dbReference>
<accession>A0A927IHS3</accession>
<evidence type="ECO:0000313" key="2">
    <source>
        <dbReference type="EMBL" id="MBD5780104.1"/>
    </source>
</evidence>
<dbReference type="Pfam" id="PF13561">
    <property type="entry name" value="adh_short_C2"/>
    <property type="match status" value="1"/>
</dbReference>
<dbReference type="InterPro" id="IPR020904">
    <property type="entry name" value="Sc_DH/Rdtase_CS"/>
</dbReference>
<evidence type="ECO:0000313" key="3">
    <source>
        <dbReference type="Proteomes" id="UP000622317"/>
    </source>
</evidence>
<dbReference type="GO" id="GO:0032787">
    <property type="term" value="P:monocarboxylic acid metabolic process"/>
    <property type="evidence" value="ECO:0007669"/>
    <property type="project" value="UniProtKB-ARBA"/>
</dbReference>